<sequence length="45" mass="5174">MLYRCGWLSCRHVLVPSSSCCSYFFFGNVASSRGIDHQTLQKQFL</sequence>
<reference evidence="1" key="1">
    <citation type="submission" date="2020-11" db="EMBL/GenBank/DDBJ databases">
        <authorList>
            <person name="Tran Van P."/>
        </authorList>
    </citation>
    <scope>NUCLEOTIDE SEQUENCE</scope>
</reference>
<dbReference type="EMBL" id="OC317638">
    <property type="protein sequence ID" value="CAD7398140.1"/>
    <property type="molecule type" value="Genomic_DNA"/>
</dbReference>
<dbReference type="AlphaFoldDB" id="A0A7R9CML5"/>
<accession>A0A7R9CML5</accession>
<protein>
    <submittedName>
        <fullName evidence="1">Uncharacterized protein</fullName>
    </submittedName>
</protein>
<name>A0A7R9CML5_TIMCR</name>
<evidence type="ECO:0000313" key="1">
    <source>
        <dbReference type="EMBL" id="CAD7398140.1"/>
    </source>
</evidence>
<organism evidence="1">
    <name type="scientific">Timema cristinae</name>
    <name type="common">Walking stick</name>
    <dbReference type="NCBI Taxonomy" id="61476"/>
    <lineage>
        <taxon>Eukaryota</taxon>
        <taxon>Metazoa</taxon>
        <taxon>Ecdysozoa</taxon>
        <taxon>Arthropoda</taxon>
        <taxon>Hexapoda</taxon>
        <taxon>Insecta</taxon>
        <taxon>Pterygota</taxon>
        <taxon>Neoptera</taxon>
        <taxon>Polyneoptera</taxon>
        <taxon>Phasmatodea</taxon>
        <taxon>Timematodea</taxon>
        <taxon>Timematoidea</taxon>
        <taxon>Timematidae</taxon>
        <taxon>Timema</taxon>
    </lineage>
</organism>
<gene>
    <name evidence="1" type="ORF">TCEB3V08_LOCUS4382</name>
</gene>
<proteinExistence type="predicted"/>